<name>A0AAD9QCY4_ACRCE</name>
<dbReference type="Gene3D" id="3.30.70.270">
    <property type="match status" value="1"/>
</dbReference>
<proteinExistence type="predicted"/>
<keyword evidence="2" id="KW-1185">Reference proteome</keyword>
<dbReference type="Gene3D" id="3.10.10.10">
    <property type="entry name" value="HIV Type 1 Reverse Transcriptase, subunit A, domain 1"/>
    <property type="match status" value="1"/>
</dbReference>
<evidence type="ECO:0000313" key="2">
    <source>
        <dbReference type="Proteomes" id="UP001249851"/>
    </source>
</evidence>
<dbReference type="EMBL" id="JARQWQ010000042">
    <property type="protein sequence ID" value="KAK2558983.1"/>
    <property type="molecule type" value="Genomic_DNA"/>
</dbReference>
<dbReference type="AlphaFoldDB" id="A0AAD9QCY4"/>
<dbReference type="Proteomes" id="UP001249851">
    <property type="component" value="Unassembled WGS sequence"/>
</dbReference>
<sequence length="228" mass="25994">MSDLTPPSHAELQQLTNPTFPVMHQLKANTKGPSLFSAKGTLEYDKLDISECVFAFLEFMAQQPQSQHSDLMHYHLRLQMEKCINYSWSSVKNFNLSINNALAQVLQFKLRVVHDLSFPDVASVNSGILKDSYLDNDHKLQLPSVDRLIQFIRSHGPHCLIYKKDLARALRQILVDPKDVPFLGFAVNNQLYFHTRFPFGLHSATMVCQRVTKAVIHILSTEGYLPDV</sequence>
<protein>
    <submittedName>
        <fullName evidence="1">Uncharacterized protein</fullName>
    </submittedName>
</protein>
<reference evidence="1" key="1">
    <citation type="journal article" date="2023" name="G3 (Bethesda)">
        <title>Whole genome assembly and annotation of the endangered Caribbean coral Acropora cervicornis.</title>
        <authorList>
            <person name="Selwyn J.D."/>
            <person name="Vollmer S.V."/>
        </authorList>
    </citation>
    <scope>NUCLEOTIDE SEQUENCE</scope>
    <source>
        <strain evidence="1">K2</strain>
    </source>
</reference>
<accession>A0AAD9QCY4</accession>
<dbReference type="InterPro" id="IPR043502">
    <property type="entry name" value="DNA/RNA_pol_sf"/>
</dbReference>
<comment type="caution">
    <text evidence="1">The sequence shown here is derived from an EMBL/GenBank/DDBJ whole genome shotgun (WGS) entry which is preliminary data.</text>
</comment>
<gene>
    <name evidence="1" type="ORF">P5673_018611</name>
</gene>
<dbReference type="InterPro" id="IPR043128">
    <property type="entry name" value="Rev_trsase/Diguanyl_cyclase"/>
</dbReference>
<evidence type="ECO:0000313" key="1">
    <source>
        <dbReference type="EMBL" id="KAK2558983.1"/>
    </source>
</evidence>
<dbReference type="PANTHER" id="PTHR33050">
    <property type="entry name" value="REVERSE TRANSCRIPTASE DOMAIN-CONTAINING PROTEIN"/>
    <property type="match status" value="1"/>
</dbReference>
<organism evidence="1 2">
    <name type="scientific">Acropora cervicornis</name>
    <name type="common">Staghorn coral</name>
    <dbReference type="NCBI Taxonomy" id="6130"/>
    <lineage>
        <taxon>Eukaryota</taxon>
        <taxon>Metazoa</taxon>
        <taxon>Cnidaria</taxon>
        <taxon>Anthozoa</taxon>
        <taxon>Hexacorallia</taxon>
        <taxon>Scleractinia</taxon>
        <taxon>Astrocoeniina</taxon>
        <taxon>Acroporidae</taxon>
        <taxon>Acropora</taxon>
    </lineage>
</organism>
<dbReference type="SUPFAM" id="SSF56672">
    <property type="entry name" value="DNA/RNA polymerases"/>
    <property type="match status" value="1"/>
</dbReference>
<dbReference type="PANTHER" id="PTHR33050:SF7">
    <property type="entry name" value="RIBONUCLEASE H"/>
    <property type="match status" value="1"/>
</dbReference>
<dbReference type="InterPro" id="IPR052055">
    <property type="entry name" value="Hepadnavirus_pol/RT"/>
</dbReference>
<reference evidence="1" key="2">
    <citation type="journal article" date="2023" name="Science">
        <title>Genomic signatures of disease resistance in endangered staghorn corals.</title>
        <authorList>
            <person name="Vollmer S.V."/>
            <person name="Selwyn J.D."/>
            <person name="Despard B.A."/>
            <person name="Roesel C.L."/>
        </authorList>
    </citation>
    <scope>NUCLEOTIDE SEQUENCE</scope>
    <source>
        <strain evidence="1">K2</strain>
    </source>
</reference>